<name>A0A3M2RB27_9HYPO</name>
<sequence>MSKPWILVSPSTRGIGYALTRHLLQKTSLPILATARHRHDPKDVKASLLEGLPKSDSLASRLSIVHADVTDDKSLSEAASKAADLFPTDKHHLRFACAIPGILRPEKNPSQVDAEVSLEQFRVNAVGPLLLIKHFDAFLPKRTTGLASSPESDELQLPDHAVWLSMAARVGSTTDNRAGGWFSYRASKAGVISLGKSYDNFLRGRSGDKAISIAYHPGTVKTDLSKDFWNSVEEGKLFSPEYAAEKLVNVATGLSLDQRGKCWAWEGEEVPP</sequence>
<dbReference type="Proteomes" id="UP000277212">
    <property type="component" value="Unassembled WGS sequence"/>
</dbReference>
<accession>A0A3M2RB27</accession>
<dbReference type="AlphaFoldDB" id="A0A3M2RB27"/>
<dbReference type="EMBL" id="NKUJ01000565">
    <property type="protein sequence ID" value="RMJ02389.1"/>
    <property type="molecule type" value="Genomic_DNA"/>
</dbReference>
<dbReference type="SUPFAM" id="SSF51735">
    <property type="entry name" value="NAD(P)-binding Rossmann-fold domains"/>
    <property type="match status" value="1"/>
</dbReference>
<protein>
    <recommendedName>
        <fullName evidence="4">NAD(P)-binding domain-containing protein</fullName>
    </recommendedName>
</protein>
<dbReference type="OrthoDB" id="5296at2759"/>
<reference evidence="2 3" key="1">
    <citation type="submission" date="2017-06" db="EMBL/GenBank/DDBJ databases">
        <title>Comparative genomic analysis of Ambrosia Fusariam Clade fungi.</title>
        <authorList>
            <person name="Stajich J.E."/>
            <person name="Carrillo J."/>
            <person name="Kijimoto T."/>
            <person name="Eskalen A."/>
            <person name="O'Donnell K."/>
            <person name="Kasson M."/>
        </authorList>
    </citation>
    <scope>NUCLEOTIDE SEQUENCE [LARGE SCALE GENOMIC DNA]</scope>
    <source>
        <strain evidence="2">UCR3666</strain>
    </source>
</reference>
<dbReference type="InterPro" id="IPR036291">
    <property type="entry name" value="NAD(P)-bd_dom_sf"/>
</dbReference>
<dbReference type="InterPro" id="IPR051468">
    <property type="entry name" value="Fungal_SecMetab_SDRs"/>
</dbReference>
<dbReference type="PANTHER" id="PTHR43544">
    <property type="entry name" value="SHORT-CHAIN DEHYDROGENASE/REDUCTASE"/>
    <property type="match status" value="1"/>
</dbReference>
<comment type="caution">
    <text evidence="2">The sequence shown here is derived from an EMBL/GenBank/DDBJ whole genome shotgun (WGS) entry which is preliminary data.</text>
</comment>
<organism evidence="2 3">
    <name type="scientific">Fusarium kuroshium</name>
    <dbReference type="NCBI Taxonomy" id="2010991"/>
    <lineage>
        <taxon>Eukaryota</taxon>
        <taxon>Fungi</taxon>
        <taxon>Dikarya</taxon>
        <taxon>Ascomycota</taxon>
        <taxon>Pezizomycotina</taxon>
        <taxon>Sordariomycetes</taxon>
        <taxon>Hypocreomycetidae</taxon>
        <taxon>Hypocreales</taxon>
        <taxon>Nectriaceae</taxon>
        <taxon>Fusarium</taxon>
        <taxon>Fusarium solani species complex</taxon>
    </lineage>
</organism>
<dbReference type="PANTHER" id="PTHR43544:SF12">
    <property type="entry name" value="NAD(P)-BINDING ROSSMANN-FOLD SUPERFAMILY PROTEIN"/>
    <property type="match status" value="1"/>
</dbReference>
<evidence type="ECO:0000313" key="3">
    <source>
        <dbReference type="Proteomes" id="UP000277212"/>
    </source>
</evidence>
<dbReference type="GO" id="GO:0005737">
    <property type="term" value="C:cytoplasm"/>
    <property type="evidence" value="ECO:0007669"/>
    <property type="project" value="TreeGrafter"/>
</dbReference>
<gene>
    <name evidence="2" type="ORF">CDV36_015338</name>
</gene>
<keyword evidence="3" id="KW-1185">Reference proteome</keyword>
<evidence type="ECO:0008006" key="4">
    <source>
        <dbReference type="Google" id="ProtNLM"/>
    </source>
</evidence>
<evidence type="ECO:0000313" key="2">
    <source>
        <dbReference type="EMBL" id="RMJ02389.1"/>
    </source>
</evidence>
<comment type="similarity">
    <text evidence="1">Belongs to the short-chain dehydrogenases/reductases (SDR) family.</text>
</comment>
<proteinExistence type="inferred from homology"/>
<evidence type="ECO:0000256" key="1">
    <source>
        <dbReference type="ARBA" id="ARBA00006484"/>
    </source>
</evidence>
<dbReference type="GO" id="GO:0016491">
    <property type="term" value="F:oxidoreductase activity"/>
    <property type="evidence" value="ECO:0007669"/>
    <property type="project" value="TreeGrafter"/>
</dbReference>
<dbReference type="Gene3D" id="3.40.50.720">
    <property type="entry name" value="NAD(P)-binding Rossmann-like Domain"/>
    <property type="match status" value="1"/>
</dbReference>